<evidence type="ECO:0000259" key="2">
    <source>
        <dbReference type="Pfam" id="PF10645"/>
    </source>
</evidence>
<accession>A0AA40CTH7</accession>
<protein>
    <submittedName>
        <fullName evidence="3">Secreted protein</fullName>
    </submittedName>
</protein>
<proteinExistence type="predicted"/>
<name>A0AA40CTH7_9PEZI</name>
<evidence type="ECO:0000313" key="4">
    <source>
        <dbReference type="Proteomes" id="UP001175001"/>
    </source>
</evidence>
<organism evidence="3 4">
    <name type="scientific">Lasiodiplodia hormozganensis</name>
    <dbReference type="NCBI Taxonomy" id="869390"/>
    <lineage>
        <taxon>Eukaryota</taxon>
        <taxon>Fungi</taxon>
        <taxon>Dikarya</taxon>
        <taxon>Ascomycota</taxon>
        <taxon>Pezizomycotina</taxon>
        <taxon>Dothideomycetes</taxon>
        <taxon>Dothideomycetes incertae sedis</taxon>
        <taxon>Botryosphaeriales</taxon>
        <taxon>Botryosphaeriaceae</taxon>
        <taxon>Lasiodiplodia</taxon>
    </lineage>
</organism>
<dbReference type="AlphaFoldDB" id="A0AA40CTH7"/>
<dbReference type="GO" id="GO:0030246">
    <property type="term" value="F:carbohydrate binding"/>
    <property type="evidence" value="ECO:0007669"/>
    <property type="project" value="InterPro"/>
</dbReference>
<gene>
    <name evidence="3" type="ORF">DIS24_g6347</name>
</gene>
<reference evidence="3" key="1">
    <citation type="submission" date="2023-06" db="EMBL/GenBank/DDBJ databases">
        <title>Multi-omics analyses reveal the molecular pathogenesis toolkit of Lasiodiplodia hormozganensis, a cross-kingdom pathogen.</title>
        <authorList>
            <person name="Felix C."/>
            <person name="Meneses R."/>
            <person name="Goncalves M.F.M."/>
            <person name="Tilleman L."/>
            <person name="Duarte A.S."/>
            <person name="Jorrin-Novo J.V."/>
            <person name="Van De Peer Y."/>
            <person name="Deforce D."/>
            <person name="Van Nieuwerburgh F."/>
            <person name="Esteves A.C."/>
            <person name="Alves A."/>
        </authorList>
    </citation>
    <scope>NUCLEOTIDE SEQUENCE</scope>
    <source>
        <strain evidence="3">CBS 339.90</strain>
    </source>
</reference>
<dbReference type="InterPro" id="IPR018909">
    <property type="entry name" value="Eng1_septum"/>
</dbReference>
<evidence type="ECO:0000256" key="1">
    <source>
        <dbReference type="SAM" id="SignalP"/>
    </source>
</evidence>
<comment type="caution">
    <text evidence="3">The sequence shown here is derived from an EMBL/GenBank/DDBJ whole genome shotgun (WGS) entry which is preliminary data.</text>
</comment>
<evidence type="ECO:0000313" key="3">
    <source>
        <dbReference type="EMBL" id="KAK0650946.1"/>
    </source>
</evidence>
<dbReference type="InterPro" id="IPR052820">
    <property type="entry name" value="PhiA_domain"/>
</dbReference>
<dbReference type="EMBL" id="JAUJDW010000030">
    <property type="protein sequence ID" value="KAK0650946.1"/>
    <property type="molecule type" value="Genomic_DNA"/>
</dbReference>
<feature type="domain" description="Endo-1,3(4)-beta-glucanase 1 carbohydrate binding" evidence="2">
    <location>
        <begin position="23"/>
        <end position="69"/>
    </location>
</feature>
<feature type="signal peptide" evidence="1">
    <location>
        <begin position="1"/>
        <end position="18"/>
    </location>
</feature>
<sequence length="238" mass="25700">MFRRLLPLFLLVTGIALAQKQNTCGDIPYDPSQAICRDDILCPVVDGFPEDLCGGQCYSSLNHTCDNGTICPRAPQEGPYLIRVLNWYGDMDELTIDACGGAFFAGRSSSSCTWCPYQQFPETCSAAVNITVLEGTQNMHVIVPGGQRFYINALGALAYTRAHSGIIPENSIVGEIQAFQEGGFIYAAGGGWYACPASEPGVYQIFNRLEGVVLDAACIGINIAVNSLEGGLFAWQYQ</sequence>
<keyword evidence="4" id="KW-1185">Reference proteome</keyword>
<keyword evidence="1" id="KW-0732">Signal</keyword>
<dbReference type="Proteomes" id="UP001175001">
    <property type="component" value="Unassembled WGS sequence"/>
</dbReference>
<feature type="chain" id="PRO_5041312096" evidence="1">
    <location>
        <begin position="19"/>
        <end position="238"/>
    </location>
</feature>
<dbReference type="PANTHER" id="PTHR42047">
    <property type="entry name" value="PROTEIN, PUTATIVE (AFU_ORTHOLOGUE AFUA_6G03560)-RELATED"/>
    <property type="match status" value="1"/>
</dbReference>
<dbReference type="Pfam" id="PF10645">
    <property type="entry name" value="Carb_bind"/>
    <property type="match status" value="1"/>
</dbReference>
<dbReference type="PANTHER" id="PTHR42047:SF1">
    <property type="entry name" value="PROTEIN, PUTATIVE (AFU_ORTHOLOGUE AFUA_6G03560)-RELATED"/>
    <property type="match status" value="1"/>
</dbReference>